<protein>
    <submittedName>
        <fullName evidence="2">Uncharacterized protein</fullName>
    </submittedName>
</protein>
<proteinExistence type="predicted"/>
<reference evidence="2" key="1">
    <citation type="submission" date="2022-05" db="EMBL/GenBank/DDBJ databases">
        <title>The Musa troglodytarum L. genome provides insights into the mechanism of non-climacteric behaviour and enrichment of carotenoids.</title>
        <authorList>
            <person name="Wang J."/>
        </authorList>
    </citation>
    <scope>NUCLEOTIDE SEQUENCE</scope>
    <source>
        <tissue evidence="2">Leaf</tissue>
    </source>
</reference>
<keyword evidence="3" id="KW-1185">Reference proteome</keyword>
<dbReference type="EMBL" id="CP097507">
    <property type="protein sequence ID" value="URE01712.1"/>
    <property type="molecule type" value="Genomic_DNA"/>
</dbReference>
<organism evidence="2 3">
    <name type="scientific">Musa troglodytarum</name>
    <name type="common">fe'i banana</name>
    <dbReference type="NCBI Taxonomy" id="320322"/>
    <lineage>
        <taxon>Eukaryota</taxon>
        <taxon>Viridiplantae</taxon>
        <taxon>Streptophyta</taxon>
        <taxon>Embryophyta</taxon>
        <taxon>Tracheophyta</taxon>
        <taxon>Spermatophyta</taxon>
        <taxon>Magnoliopsida</taxon>
        <taxon>Liliopsida</taxon>
        <taxon>Zingiberales</taxon>
        <taxon>Musaceae</taxon>
        <taxon>Musa</taxon>
    </lineage>
</organism>
<evidence type="ECO:0000256" key="1">
    <source>
        <dbReference type="SAM" id="MobiDB-lite"/>
    </source>
</evidence>
<feature type="region of interest" description="Disordered" evidence="1">
    <location>
        <begin position="40"/>
        <end position="59"/>
    </location>
</feature>
<dbReference type="Proteomes" id="UP001055439">
    <property type="component" value="Chromosome 5"/>
</dbReference>
<accession>A0A9E7FVK6</accession>
<dbReference type="AlphaFoldDB" id="A0A9E7FVK6"/>
<gene>
    <name evidence="2" type="ORF">MUK42_00517</name>
</gene>
<name>A0A9E7FVK6_9LILI</name>
<feature type="compositionally biased region" description="Acidic residues" evidence="1">
    <location>
        <begin position="49"/>
        <end position="59"/>
    </location>
</feature>
<evidence type="ECO:0000313" key="3">
    <source>
        <dbReference type="Proteomes" id="UP001055439"/>
    </source>
</evidence>
<sequence length="59" mass="6228">MRALKLVAKEQADGLISKQASLCAAKLAVLTACLDDVADESKKAHNAAEEEETPEATET</sequence>
<evidence type="ECO:0000313" key="2">
    <source>
        <dbReference type="EMBL" id="URE01712.1"/>
    </source>
</evidence>